<gene>
    <name evidence="1" type="ORF">POCTA_138.1.T1380160</name>
</gene>
<sequence>MSINEYERVKFIFPRFEKFIIMDFNTKIALEDLKFTFVNVLKIDLFARKLAFFITKGFNQIELDSQKSLQGQTVLSNFKKDKSQMEIVVKFIEEGA</sequence>
<keyword evidence="2" id="KW-1185">Reference proteome</keyword>
<dbReference type="EMBL" id="CAJJDP010000139">
    <property type="protein sequence ID" value="CAD8206684.1"/>
    <property type="molecule type" value="Genomic_DNA"/>
</dbReference>
<name>A0A8S1Y490_PAROT</name>
<dbReference type="Proteomes" id="UP000683925">
    <property type="component" value="Unassembled WGS sequence"/>
</dbReference>
<comment type="caution">
    <text evidence="1">The sequence shown here is derived from an EMBL/GenBank/DDBJ whole genome shotgun (WGS) entry which is preliminary data.</text>
</comment>
<dbReference type="AlphaFoldDB" id="A0A8S1Y490"/>
<proteinExistence type="predicted"/>
<evidence type="ECO:0000313" key="2">
    <source>
        <dbReference type="Proteomes" id="UP000683925"/>
    </source>
</evidence>
<organism evidence="1 2">
    <name type="scientific">Paramecium octaurelia</name>
    <dbReference type="NCBI Taxonomy" id="43137"/>
    <lineage>
        <taxon>Eukaryota</taxon>
        <taxon>Sar</taxon>
        <taxon>Alveolata</taxon>
        <taxon>Ciliophora</taxon>
        <taxon>Intramacronucleata</taxon>
        <taxon>Oligohymenophorea</taxon>
        <taxon>Peniculida</taxon>
        <taxon>Parameciidae</taxon>
        <taxon>Paramecium</taxon>
    </lineage>
</organism>
<accession>A0A8S1Y490</accession>
<protein>
    <submittedName>
        <fullName evidence="1">Uncharacterized protein</fullName>
    </submittedName>
</protein>
<dbReference type="OMA" id="LTENHYE"/>
<reference evidence="1" key="1">
    <citation type="submission" date="2021-01" db="EMBL/GenBank/DDBJ databases">
        <authorList>
            <consortium name="Genoscope - CEA"/>
            <person name="William W."/>
        </authorList>
    </citation>
    <scope>NUCLEOTIDE SEQUENCE</scope>
</reference>
<evidence type="ECO:0000313" key="1">
    <source>
        <dbReference type="EMBL" id="CAD8206684.1"/>
    </source>
</evidence>
<dbReference type="OrthoDB" id="295796at2759"/>